<gene>
    <name evidence="1" type="ORF">KP509_20G035500</name>
</gene>
<dbReference type="Proteomes" id="UP000825935">
    <property type="component" value="Chromosome 20"/>
</dbReference>
<sequence length="109" mass="12516">MLSLMDVELGFLIVIMSASFSDTASRFLTRRHLRPHVHTHTHTHKILHIIYIRLHAHVHARTQLHHPLPPLSLCVSAPCGVHDPQMIAQTHVFYLSGHESNAYRFIYLA</sequence>
<reference evidence="1" key="1">
    <citation type="submission" date="2021-08" db="EMBL/GenBank/DDBJ databases">
        <title>WGS assembly of Ceratopteris richardii.</title>
        <authorList>
            <person name="Marchant D.B."/>
            <person name="Chen G."/>
            <person name="Jenkins J."/>
            <person name="Shu S."/>
            <person name="Leebens-Mack J."/>
            <person name="Grimwood J."/>
            <person name="Schmutz J."/>
            <person name="Soltis P."/>
            <person name="Soltis D."/>
            <person name="Chen Z.-H."/>
        </authorList>
    </citation>
    <scope>NUCLEOTIDE SEQUENCE</scope>
    <source>
        <strain evidence="1">Whitten #5841</strain>
        <tissue evidence="1">Leaf</tissue>
    </source>
</reference>
<comment type="caution">
    <text evidence="1">The sequence shown here is derived from an EMBL/GenBank/DDBJ whole genome shotgun (WGS) entry which is preliminary data.</text>
</comment>
<name>A0A8T2SHX4_CERRI</name>
<evidence type="ECO:0000313" key="2">
    <source>
        <dbReference type="Proteomes" id="UP000825935"/>
    </source>
</evidence>
<dbReference type="AlphaFoldDB" id="A0A8T2SHX4"/>
<keyword evidence="2" id="KW-1185">Reference proteome</keyword>
<organism evidence="1 2">
    <name type="scientific">Ceratopteris richardii</name>
    <name type="common">Triangle waterfern</name>
    <dbReference type="NCBI Taxonomy" id="49495"/>
    <lineage>
        <taxon>Eukaryota</taxon>
        <taxon>Viridiplantae</taxon>
        <taxon>Streptophyta</taxon>
        <taxon>Embryophyta</taxon>
        <taxon>Tracheophyta</taxon>
        <taxon>Polypodiopsida</taxon>
        <taxon>Polypodiidae</taxon>
        <taxon>Polypodiales</taxon>
        <taxon>Pteridineae</taxon>
        <taxon>Pteridaceae</taxon>
        <taxon>Parkerioideae</taxon>
        <taxon>Ceratopteris</taxon>
    </lineage>
</organism>
<accession>A0A8T2SHX4</accession>
<proteinExistence type="predicted"/>
<evidence type="ECO:0000313" key="1">
    <source>
        <dbReference type="EMBL" id="KAH7331473.1"/>
    </source>
</evidence>
<dbReference type="EMBL" id="CM035425">
    <property type="protein sequence ID" value="KAH7331473.1"/>
    <property type="molecule type" value="Genomic_DNA"/>
</dbReference>
<protein>
    <submittedName>
        <fullName evidence="1">Uncharacterized protein</fullName>
    </submittedName>
</protein>